<feature type="transmembrane region" description="Helical" evidence="3">
    <location>
        <begin position="6"/>
        <end position="29"/>
    </location>
</feature>
<dbReference type="Proteomes" id="UP001207528">
    <property type="component" value="Unassembled WGS sequence"/>
</dbReference>
<dbReference type="EMBL" id="BCTA01000093">
    <property type="protein sequence ID" value="GAT12320.1"/>
    <property type="molecule type" value="Genomic_DNA"/>
</dbReference>
<evidence type="ECO:0000313" key="7">
    <source>
        <dbReference type="Proteomes" id="UP001207528"/>
    </source>
</evidence>
<evidence type="ECO:0000256" key="2">
    <source>
        <dbReference type="SAM" id="MobiDB-lite"/>
    </source>
</evidence>
<sequence length="110" mass="11275">MISLVLDIVGAALLCAGLVLLTVSVYGLLRIPDTLSQLHAQGLATGPGVIAVLASSIATENAAIIAFAFLAIAFMVASSPAAGHAIARSADRRSQPARKPRDEPDGERDV</sequence>
<feature type="compositionally biased region" description="Basic and acidic residues" evidence="2">
    <location>
        <begin position="89"/>
        <end position="110"/>
    </location>
</feature>
<dbReference type="PANTHER" id="PTHR34703">
    <property type="entry name" value="ANTIPORTER SUBUNIT MNHG2-RELATED"/>
    <property type="match status" value="1"/>
</dbReference>
<feature type="transmembrane region" description="Helical" evidence="3">
    <location>
        <begin position="64"/>
        <end position="87"/>
    </location>
</feature>
<evidence type="ECO:0000313" key="6">
    <source>
        <dbReference type="Proteomes" id="UP000069773"/>
    </source>
</evidence>
<reference evidence="5" key="3">
    <citation type="journal article" date="2022" name="BMC Genomics">
        <title>Comparative genome analysis of mycobacteria focusing on tRNA and non-coding RNA.</title>
        <authorList>
            <person name="Behra P.R.K."/>
            <person name="Pettersson B.M.F."/>
            <person name="Ramesh M."/>
            <person name="Das S."/>
            <person name="Dasgupta S."/>
            <person name="Kirsebom L.A."/>
        </authorList>
    </citation>
    <scope>NUCLEOTIDE SEQUENCE</scope>
    <source>
        <strain evidence="5">DSM 44203</strain>
    </source>
</reference>
<protein>
    <submittedName>
        <fullName evidence="5">Monovalent cation/H(+) antiporter subunit G</fullName>
    </submittedName>
    <submittedName>
        <fullName evidence="4">Multisubunit Na+/H+ antiporter, MnhG subunit</fullName>
    </submittedName>
</protein>
<evidence type="ECO:0000256" key="3">
    <source>
        <dbReference type="SAM" id="Phobius"/>
    </source>
</evidence>
<proteinExistence type="inferred from homology"/>
<evidence type="ECO:0000256" key="1">
    <source>
        <dbReference type="ARBA" id="ARBA00008404"/>
    </source>
</evidence>
<dbReference type="PANTHER" id="PTHR34703:SF1">
    <property type="entry name" value="ANTIPORTER SUBUNIT MNHG2-RELATED"/>
    <property type="match status" value="1"/>
</dbReference>
<dbReference type="RefSeq" id="WP_067395888.1">
    <property type="nucleotide sequence ID" value="NZ_BCTA01000093.1"/>
</dbReference>
<dbReference type="Proteomes" id="UP000069773">
    <property type="component" value="Unassembled WGS sequence"/>
</dbReference>
<name>A0AAW5SI56_MYCNV</name>
<gene>
    <name evidence="5" type="ORF">H7I77_08865</name>
    <name evidence="4" type="ORF">RMCN_5453</name>
</gene>
<dbReference type="InterPro" id="IPR005133">
    <property type="entry name" value="PhaG_MnhG_YufB"/>
</dbReference>
<dbReference type="Pfam" id="PF03334">
    <property type="entry name" value="PhaG_MnhG_YufB"/>
    <property type="match status" value="1"/>
</dbReference>
<evidence type="ECO:0000313" key="4">
    <source>
        <dbReference type="EMBL" id="GAT12320.1"/>
    </source>
</evidence>
<accession>A0AAW5SI56</accession>
<reference evidence="5" key="2">
    <citation type="submission" date="2020-07" db="EMBL/GenBank/DDBJ databases">
        <authorList>
            <person name="Pettersson B.M.F."/>
            <person name="Behra P.R.K."/>
            <person name="Ramesh M."/>
            <person name="Das S."/>
            <person name="Dasgupta S."/>
            <person name="Kirsebom L.A."/>
        </authorList>
    </citation>
    <scope>NUCLEOTIDE SEQUENCE</scope>
    <source>
        <strain evidence="5">DSM 44203</strain>
    </source>
</reference>
<keyword evidence="6" id="KW-1185">Reference proteome</keyword>
<comment type="caution">
    <text evidence="5">The sequence shown here is derived from an EMBL/GenBank/DDBJ whole genome shotgun (WGS) entry which is preliminary data.</text>
</comment>
<reference evidence="4 6" key="1">
    <citation type="journal article" date="2016" name="Genome Announc.">
        <title>Draft Genome Sequences of Five Rapidly Growing Mycobacterium Species, M. thermoresistibile, M. fortuitum subsp. acetamidolyticum, M. canariasense, M. brisbanense, and M. novocastrense.</title>
        <authorList>
            <person name="Katahira K."/>
            <person name="Ogura Y."/>
            <person name="Gotoh Y."/>
            <person name="Hayashi T."/>
        </authorList>
    </citation>
    <scope>NUCLEOTIDE SEQUENCE [LARGE SCALE GENOMIC DNA]</scope>
    <source>
        <strain evidence="4 6">JCM18114</strain>
    </source>
</reference>
<organism evidence="5 7">
    <name type="scientific">Mycolicibacterium novocastrense</name>
    <name type="common">Mycobacterium novocastrense</name>
    <dbReference type="NCBI Taxonomy" id="59813"/>
    <lineage>
        <taxon>Bacteria</taxon>
        <taxon>Bacillati</taxon>
        <taxon>Actinomycetota</taxon>
        <taxon>Actinomycetes</taxon>
        <taxon>Mycobacteriales</taxon>
        <taxon>Mycobacteriaceae</taxon>
        <taxon>Mycolicibacterium</taxon>
    </lineage>
</organism>
<keyword evidence="3" id="KW-0812">Transmembrane</keyword>
<comment type="similarity">
    <text evidence="1">Belongs to the CPA3 antiporters (TC 2.A.63) subunit G family.</text>
</comment>
<dbReference type="EMBL" id="JACKTI010000027">
    <property type="protein sequence ID" value="MCV7023463.1"/>
    <property type="molecule type" value="Genomic_DNA"/>
</dbReference>
<dbReference type="GO" id="GO:0015385">
    <property type="term" value="F:sodium:proton antiporter activity"/>
    <property type="evidence" value="ECO:0007669"/>
    <property type="project" value="TreeGrafter"/>
</dbReference>
<feature type="region of interest" description="Disordered" evidence="2">
    <location>
        <begin position="86"/>
        <end position="110"/>
    </location>
</feature>
<keyword evidence="3" id="KW-1133">Transmembrane helix</keyword>
<dbReference type="AlphaFoldDB" id="A0AAW5SI56"/>
<feature type="transmembrane region" description="Helical" evidence="3">
    <location>
        <begin position="41"/>
        <end position="58"/>
    </location>
</feature>
<keyword evidence="3" id="KW-0472">Membrane</keyword>
<evidence type="ECO:0000313" key="5">
    <source>
        <dbReference type="EMBL" id="MCV7023463.1"/>
    </source>
</evidence>